<accession>A0A4C1W461</accession>
<feature type="domain" description="Reverse transcriptase" evidence="1">
    <location>
        <begin position="90"/>
        <end position="178"/>
    </location>
</feature>
<protein>
    <submittedName>
        <fullName evidence="2">Probable RNA-directed DNA polymerase from transposon X-element</fullName>
    </submittedName>
</protein>
<sequence>MRTGAISWRKLHRHTKRFGKSPKRSKQRSTSLYLLSKKTDKAVALDDAEVGEYLADSIESQCSHASPPHDIAHIQRIKKEKETEVIGIHKPRKARNLPASYRPIGLLSSLGKLFEKVLETRLSDHLFGKGLIIDEQFSFRQANSCPQQVLRLVEYTTKGFKSKKNIILFFDVAIAFDTRPSSGVQLALLADDPALYYRARHKKPTLLHRGPLMSWVYRSAPEELTPINQYYYTI</sequence>
<evidence type="ECO:0000313" key="3">
    <source>
        <dbReference type="Proteomes" id="UP000299102"/>
    </source>
</evidence>
<name>A0A4C1W461_EUMVA</name>
<gene>
    <name evidence="2" type="ORF">EVAR_35937_1</name>
</gene>
<reference evidence="2 3" key="1">
    <citation type="journal article" date="2019" name="Commun. Biol.">
        <title>The bagworm genome reveals a unique fibroin gene that provides high tensile strength.</title>
        <authorList>
            <person name="Kono N."/>
            <person name="Nakamura H."/>
            <person name="Ohtoshi R."/>
            <person name="Tomita M."/>
            <person name="Numata K."/>
            <person name="Arakawa K."/>
        </authorList>
    </citation>
    <scope>NUCLEOTIDE SEQUENCE [LARGE SCALE GENOMIC DNA]</scope>
</reference>
<dbReference type="STRING" id="151549.A0A4C1W461"/>
<dbReference type="AlphaFoldDB" id="A0A4C1W461"/>
<keyword evidence="2" id="KW-0695">RNA-directed DNA polymerase</keyword>
<comment type="caution">
    <text evidence="2">The sequence shown here is derived from an EMBL/GenBank/DDBJ whole genome shotgun (WGS) entry which is preliminary data.</text>
</comment>
<keyword evidence="2" id="KW-0808">Transferase</keyword>
<organism evidence="2 3">
    <name type="scientific">Eumeta variegata</name>
    <name type="common">Bagworm moth</name>
    <name type="synonym">Eumeta japonica</name>
    <dbReference type="NCBI Taxonomy" id="151549"/>
    <lineage>
        <taxon>Eukaryota</taxon>
        <taxon>Metazoa</taxon>
        <taxon>Ecdysozoa</taxon>
        <taxon>Arthropoda</taxon>
        <taxon>Hexapoda</taxon>
        <taxon>Insecta</taxon>
        <taxon>Pterygota</taxon>
        <taxon>Neoptera</taxon>
        <taxon>Endopterygota</taxon>
        <taxon>Lepidoptera</taxon>
        <taxon>Glossata</taxon>
        <taxon>Ditrysia</taxon>
        <taxon>Tineoidea</taxon>
        <taxon>Psychidae</taxon>
        <taxon>Oiketicinae</taxon>
        <taxon>Eumeta</taxon>
    </lineage>
</organism>
<dbReference type="PANTHER" id="PTHR36688">
    <property type="entry name" value="ENDO/EXONUCLEASE/PHOSPHATASE DOMAIN-CONTAINING PROTEIN"/>
    <property type="match status" value="1"/>
</dbReference>
<keyword evidence="3" id="KW-1185">Reference proteome</keyword>
<keyword evidence="2" id="KW-0548">Nucleotidyltransferase</keyword>
<dbReference type="InterPro" id="IPR000477">
    <property type="entry name" value="RT_dom"/>
</dbReference>
<dbReference type="GO" id="GO:0003964">
    <property type="term" value="F:RNA-directed DNA polymerase activity"/>
    <property type="evidence" value="ECO:0007669"/>
    <property type="project" value="UniProtKB-KW"/>
</dbReference>
<dbReference type="Proteomes" id="UP000299102">
    <property type="component" value="Unassembled WGS sequence"/>
</dbReference>
<evidence type="ECO:0000313" key="2">
    <source>
        <dbReference type="EMBL" id="GBP45670.1"/>
    </source>
</evidence>
<dbReference type="EMBL" id="BGZK01000469">
    <property type="protein sequence ID" value="GBP45670.1"/>
    <property type="molecule type" value="Genomic_DNA"/>
</dbReference>
<dbReference type="OrthoDB" id="416454at2759"/>
<dbReference type="PANTHER" id="PTHR36688:SF1">
    <property type="entry name" value="ENDONUCLEASE_EXONUCLEASE_PHOSPHATASE DOMAIN-CONTAINING PROTEIN"/>
    <property type="match status" value="1"/>
</dbReference>
<proteinExistence type="predicted"/>
<evidence type="ECO:0000259" key="1">
    <source>
        <dbReference type="Pfam" id="PF00078"/>
    </source>
</evidence>
<dbReference type="Pfam" id="PF00078">
    <property type="entry name" value="RVT_1"/>
    <property type="match status" value="1"/>
</dbReference>
<dbReference type="InterPro" id="IPR052560">
    <property type="entry name" value="RdDP_mobile_element"/>
</dbReference>